<protein>
    <submittedName>
        <fullName evidence="2">Uncharacterized protein</fullName>
    </submittedName>
</protein>
<comment type="caution">
    <text evidence="2">The sequence shown here is derived from an EMBL/GenBank/DDBJ whole genome shotgun (WGS) entry which is preliminary data.</text>
</comment>
<gene>
    <name evidence="2" type="ORF">EYF80_000602</name>
</gene>
<dbReference type="EMBL" id="SRLO01000002">
    <property type="protein sequence ID" value="TNN89314.1"/>
    <property type="molecule type" value="Genomic_DNA"/>
</dbReference>
<reference evidence="2 3" key="1">
    <citation type="submission" date="2019-03" db="EMBL/GenBank/DDBJ databases">
        <title>First draft genome of Liparis tanakae, snailfish: a comprehensive survey of snailfish specific genes.</title>
        <authorList>
            <person name="Kim W."/>
            <person name="Song I."/>
            <person name="Jeong J.-H."/>
            <person name="Kim D."/>
            <person name="Kim S."/>
            <person name="Ryu S."/>
            <person name="Song J.Y."/>
            <person name="Lee S.K."/>
        </authorList>
    </citation>
    <scope>NUCLEOTIDE SEQUENCE [LARGE SCALE GENOMIC DNA]</scope>
    <source>
        <tissue evidence="2">Muscle</tissue>
    </source>
</reference>
<name>A0A4Z2JHU6_9TELE</name>
<organism evidence="2 3">
    <name type="scientific">Liparis tanakae</name>
    <name type="common">Tanaka's snailfish</name>
    <dbReference type="NCBI Taxonomy" id="230148"/>
    <lineage>
        <taxon>Eukaryota</taxon>
        <taxon>Metazoa</taxon>
        <taxon>Chordata</taxon>
        <taxon>Craniata</taxon>
        <taxon>Vertebrata</taxon>
        <taxon>Euteleostomi</taxon>
        <taxon>Actinopterygii</taxon>
        <taxon>Neopterygii</taxon>
        <taxon>Teleostei</taxon>
        <taxon>Neoteleostei</taxon>
        <taxon>Acanthomorphata</taxon>
        <taxon>Eupercaria</taxon>
        <taxon>Perciformes</taxon>
        <taxon>Cottioidei</taxon>
        <taxon>Cottales</taxon>
        <taxon>Liparidae</taxon>
        <taxon>Liparis</taxon>
    </lineage>
</organism>
<dbReference type="AlphaFoldDB" id="A0A4Z2JHU6"/>
<sequence length="137" mass="14994">MDRQLKKKLPGQHSLLTLLNKGCLDVASASSGEQQPDGRFGGHEAMCWAKGLALSLIRSWGGALHGELEPECPSREDVSVTALSTYRNTSRERESHSKYIGQSSTKPREQLWLMGRSTVVQVFGPKPAYWTGIGPAV</sequence>
<proteinExistence type="predicted"/>
<feature type="region of interest" description="Disordered" evidence="1">
    <location>
        <begin position="85"/>
        <end position="105"/>
    </location>
</feature>
<keyword evidence="3" id="KW-1185">Reference proteome</keyword>
<accession>A0A4Z2JHU6</accession>
<evidence type="ECO:0000313" key="3">
    <source>
        <dbReference type="Proteomes" id="UP000314294"/>
    </source>
</evidence>
<evidence type="ECO:0000313" key="2">
    <source>
        <dbReference type="EMBL" id="TNN89314.1"/>
    </source>
</evidence>
<dbReference type="Proteomes" id="UP000314294">
    <property type="component" value="Unassembled WGS sequence"/>
</dbReference>
<evidence type="ECO:0000256" key="1">
    <source>
        <dbReference type="SAM" id="MobiDB-lite"/>
    </source>
</evidence>